<evidence type="ECO:0000259" key="13">
    <source>
        <dbReference type="Pfam" id="PF19316"/>
    </source>
</evidence>
<comment type="function">
    <text evidence="12">Ethanolamine phosphate transferase involved in glycosylphosphatidylinositol-anchor biosynthesis. Transfers ethanolamine phosphate to the GPI second mannose.</text>
</comment>
<dbReference type="InterPro" id="IPR037674">
    <property type="entry name" value="PIG-G_N"/>
</dbReference>
<evidence type="ECO:0000256" key="9">
    <source>
        <dbReference type="ARBA" id="ARBA00022989"/>
    </source>
</evidence>
<feature type="transmembrane region" description="Helical" evidence="12">
    <location>
        <begin position="711"/>
        <end position="731"/>
    </location>
</feature>
<evidence type="ECO:0000256" key="3">
    <source>
        <dbReference type="ARBA" id="ARBA00005315"/>
    </source>
</evidence>
<proteinExistence type="inferred from homology"/>
<sequence length="877" mass="96370">MRVQLSLANVIIPIAILVFAIGFFPYKPFLQGLATFEDDDYGAPPEAPFDKIIFMVVDALRSVKKVLAKVEVCSLISSGAAIPFTAHATSPTITMPRVKAITTGSVPSFLDVILNFAESDTTSTLAHQDTWLAQMKAKGNGIQVMYGDDTWLKLFPDTFGRSDGTTSFFVSIWSQDFTEVDNNVTRHIPDELRNDDWNAMVMHYLGLDHIGHKAGPRSPNMIPKQREMDSIVQTIYEAIETEKHLESVCLVLCGDHGMNDAGNHGGSSPGETSPALVFISPKLRNITEGVLCPVDGSSDDLQYYTTVEQSDVAPTLAGLLGIPVPKNNLGVFIRQFLGFWKAADSIQLLQRNALQLRRIAEATYGTSLDEPSTPISCSTASSDVEELACLWKRASDLTQIQPGSPQSGSEAAIDALLKFCHRAQNMLSGTASNYNLTALSIGIALAAVAAGLAAYACLPLLLNSVTFSIGFSAICLGYGIMMFASSYVEEEQHFWYWTSSAWMAYLFFQRLRCSRGTTASALSALVVLGGLRITRRWNQTGQKYAGEPDIVREISKHNYLLWSAVFLTYLDLMRRLLRRAYQRLPARLRSIMAITLCFAAFMFKLSFTEADAPELLSGIRVDLLSKLHNSSLVTQARSVFLGVGLSILYTALYERSARTMNIKNYTNSAGQVFHDLITLFLITQSRVTNIPLFLVFESQINLLDSLELSPFEITITSLLFQYVSFFAFGGTNAISSVDLSNAYNGVSGYNIVGVGVLTFVSNWTGPIWWMSAGILLLRSHAAARAGRSAAPIQRGGFPGRESEPSDGKKAIWSSHIALLSMFTTISLLSVMVACAALRTHLFIWTVFSPKYLYAMAWSIANHILINILCGSLLFWSN</sequence>
<dbReference type="GO" id="GO:0005789">
    <property type="term" value="C:endoplasmic reticulum membrane"/>
    <property type="evidence" value="ECO:0007669"/>
    <property type="project" value="UniProtKB-SubCell"/>
</dbReference>
<protein>
    <recommendedName>
        <fullName evidence="4 12">GPI ethanolamine phosphate transferase 2</fullName>
    </recommendedName>
</protein>
<feature type="domain" description="GPI ethanolamine phosphate transferase 2 C-terminal" evidence="13">
    <location>
        <begin position="431"/>
        <end position="876"/>
    </location>
</feature>
<dbReference type="AlphaFoldDB" id="A0A165FQR9"/>
<reference evidence="14 15" key="1">
    <citation type="journal article" date="2016" name="Fungal Biol.">
        <title>The genome of Xylona heveae provides a window into fungal endophytism.</title>
        <authorList>
            <person name="Gazis R."/>
            <person name="Kuo A."/>
            <person name="Riley R."/>
            <person name="LaButti K."/>
            <person name="Lipzen A."/>
            <person name="Lin J."/>
            <person name="Amirebrahimi M."/>
            <person name="Hesse C.N."/>
            <person name="Spatafora J.W."/>
            <person name="Henrissat B."/>
            <person name="Hainaut M."/>
            <person name="Grigoriev I.V."/>
            <person name="Hibbett D.S."/>
        </authorList>
    </citation>
    <scope>NUCLEOTIDE SEQUENCE [LARGE SCALE GENOMIC DNA]</scope>
    <source>
        <strain evidence="14 15">TC161</strain>
    </source>
</reference>
<feature type="transmembrane region" description="Helical" evidence="12">
    <location>
        <begin position="436"/>
        <end position="458"/>
    </location>
</feature>
<dbReference type="GO" id="GO:0051267">
    <property type="term" value="F:CP2 mannose-ethanolamine phosphotransferase activity"/>
    <property type="evidence" value="ECO:0007669"/>
    <property type="project" value="TreeGrafter"/>
</dbReference>
<dbReference type="OrthoDB" id="272139at2759"/>
<dbReference type="InterPro" id="IPR045687">
    <property type="entry name" value="PIGG/GPI7_C"/>
</dbReference>
<dbReference type="Gene3D" id="3.40.720.10">
    <property type="entry name" value="Alkaline Phosphatase, subunit A"/>
    <property type="match status" value="1"/>
</dbReference>
<comment type="similarity">
    <text evidence="3 12">Belongs to the PIGG/PIGN/PIGO family. PIGG subfamily.</text>
</comment>
<gene>
    <name evidence="14" type="ORF">L228DRAFT_262300</name>
</gene>
<accession>A0A165FQR9</accession>
<evidence type="ECO:0000256" key="6">
    <source>
        <dbReference type="ARBA" id="ARBA00022679"/>
    </source>
</evidence>
<dbReference type="GeneID" id="28899542"/>
<feature type="transmembrane region" description="Helical" evidence="12">
    <location>
        <begin position="7"/>
        <end position="26"/>
    </location>
</feature>
<dbReference type="Pfam" id="PF01663">
    <property type="entry name" value="Phosphodiest"/>
    <property type="match status" value="1"/>
</dbReference>
<keyword evidence="8 12" id="KW-0256">Endoplasmic reticulum</keyword>
<evidence type="ECO:0000256" key="10">
    <source>
        <dbReference type="ARBA" id="ARBA00023136"/>
    </source>
</evidence>
<evidence type="ECO:0000256" key="8">
    <source>
        <dbReference type="ARBA" id="ARBA00022824"/>
    </source>
</evidence>
<dbReference type="PANTHER" id="PTHR23072:SF0">
    <property type="entry name" value="GPI ETHANOLAMINE PHOSPHATE TRANSFERASE 2"/>
    <property type="match status" value="1"/>
</dbReference>
<feature type="transmembrane region" description="Helical" evidence="12">
    <location>
        <begin position="816"/>
        <end position="839"/>
    </location>
</feature>
<evidence type="ECO:0000256" key="12">
    <source>
        <dbReference type="RuleBase" id="RU367106"/>
    </source>
</evidence>
<keyword evidence="9 12" id="KW-1133">Transmembrane helix</keyword>
<keyword evidence="7 12" id="KW-0812">Transmembrane</keyword>
<dbReference type="STRING" id="1328760.A0A165FQR9"/>
<dbReference type="SUPFAM" id="SSF53649">
    <property type="entry name" value="Alkaline phosphatase-like"/>
    <property type="match status" value="1"/>
</dbReference>
<feature type="transmembrane region" description="Helical" evidence="12">
    <location>
        <begin position="494"/>
        <end position="511"/>
    </location>
</feature>
<dbReference type="GO" id="GO:0006506">
    <property type="term" value="P:GPI anchor biosynthetic process"/>
    <property type="evidence" value="ECO:0007669"/>
    <property type="project" value="UniProtKB-UniPathway"/>
</dbReference>
<evidence type="ECO:0000256" key="7">
    <source>
        <dbReference type="ARBA" id="ARBA00022692"/>
    </source>
</evidence>
<dbReference type="Pfam" id="PF19316">
    <property type="entry name" value="PIGO_PIGG"/>
    <property type="match status" value="1"/>
</dbReference>
<comment type="subcellular location">
    <subcellularLocation>
        <location evidence="1 12">Endoplasmic reticulum membrane</location>
        <topology evidence="1 12">Multi-pass membrane protein</topology>
    </subcellularLocation>
</comment>
<keyword evidence="10 12" id="KW-0472">Membrane</keyword>
<feature type="transmembrane region" description="Helical" evidence="12">
    <location>
        <begin position="632"/>
        <end position="653"/>
    </location>
</feature>
<evidence type="ECO:0000313" key="15">
    <source>
        <dbReference type="Proteomes" id="UP000076632"/>
    </source>
</evidence>
<name>A0A165FQR9_XYLHT</name>
<dbReference type="InterPro" id="IPR002591">
    <property type="entry name" value="Phosphodiest/P_Trfase"/>
</dbReference>
<dbReference type="UniPathway" id="UPA00196"/>
<evidence type="ECO:0000256" key="2">
    <source>
        <dbReference type="ARBA" id="ARBA00004687"/>
    </source>
</evidence>
<dbReference type="PANTHER" id="PTHR23072">
    <property type="entry name" value="PHOSPHATIDYLINOSITOL GLYCAN-RELATED"/>
    <property type="match status" value="1"/>
</dbReference>
<dbReference type="InterPro" id="IPR017850">
    <property type="entry name" value="Alkaline_phosphatase_core_sf"/>
</dbReference>
<dbReference type="InterPro" id="IPR039527">
    <property type="entry name" value="PIGG/GPI7"/>
</dbReference>
<feature type="transmembrane region" description="Helical" evidence="12">
    <location>
        <begin position="589"/>
        <end position="607"/>
    </location>
</feature>
<keyword evidence="15" id="KW-1185">Reference proteome</keyword>
<feature type="transmembrane region" description="Helical" evidence="12">
    <location>
        <begin position="751"/>
        <end position="777"/>
    </location>
</feature>
<keyword evidence="5 12" id="KW-0337">GPI-anchor biosynthesis</keyword>
<dbReference type="OMA" id="SWNQTGQ"/>
<evidence type="ECO:0000256" key="5">
    <source>
        <dbReference type="ARBA" id="ARBA00022502"/>
    </source>
</evidence>
<feature type="transmembrane region" description="Helical" evidence="12">
    <location>
        <begin position="465"/>
        <end position="488"/>
    </location>
</feature>
<organism evidence="14 15">
    <name type="scientific">Xylona heveae (strain CBS 132557 / TC161)</name>
    <dbReference type="NCBI Taxonomy" id="1328760"/>
    <lineage>
        <taxon>Eukaryota</taxon>
        <taxon>Fungi</taxon>
        <taxon>Dikarya</taxon>
        <taxon>Ascomycota</taxon>
        <taxon>Pezizomycotina</taxon>
        <taxon>Xylonomycetes</taxon>
        <taxon>Xylonales</taxon>
        <taxon>Xylonaceae</taxon>
        <taxon>Xylona</taxon>
    </lineage>
</organism>
<comment type="pathway">
    <text evidence="2 12">Glycolipid biosynthesis; glycosylphosphatidylinositol-anchor biosynthesis.</text>
</comment>
<keyword evidence="6 12" id="KW-0808">Transferase</keyword>
<dbReference type="CDD" id="cd16024">
    <property type="entry name" value="GPI_EPT_2"/>
    <property type="match status" value="1"/>
</dbReference>
<dbReference type="FunCoup" id="A0A165FQR9">
    <property type="interactions" value="468"/>
</dbReference>
<evidence type="ECO:0000256" key="11">
    <source>
        <dbReference type="ARBA" id="ARBA00023180"/>
    </source>
</evidence>
<keyword evidence="11" id="KW-0325">Glycoprotein</keyword>
<evidence type="ECO:0000313" key="14">
    <source>
        <dbReference type="EMBL" id="KZF21265.1"/>
    </source>
</evidence>
<dbReference type="EMBL" id="KV407461">
    <property type="protein sequence ID" value="KZF21265.1"/>
    <property type="molecule type" value="Genomic_DNA"/>
</dbReference>
<dbReference type="Proteomes" id="UP000076632">
    <property type="component" value="Unassembled WGS sequence"/>
</dbReference>
<dbReference type="RefSeq" id="XP_018186820.1">
    <property type="nucleotide sequence ID" value="XM_018334405.1"/>
</dbReference>
<feature type="transmembrane region" description="Helical" evidence="12">
    <location>
        <begin position="851"/>
        <end position="875"/>
    </location>
</feature>
<evidence type="ECO:0000256" key="1">
    <source>
        <dbReference type="ARBA" id="ARBA00004477"/>
    </source>
</evidence>
<evidence type="ECO:0000256" key="4">
    <source>
        <dbReference type="ARBA" id="ARBA00020830"/>
    </source>
</evidence>
<dbReference type="InParanoid" id="A0A165FQR9"/>